<evidence type="ECO:0000313" key="8">
    <source>
        <dbReference type="EMBL" id="KAL0349736.1"/>
    </source>
</evidence>
<keyword evidence="3" id="KW-0540">Nuclease</keyword>
<organism evidence="8">
    <name type="scientific">Sesamum radiatum</name>
    <name type="common">Black benniseed</name>
    <dbReference type="NCBI Taxonomy" id="300843"/>
    <lineage>
        <taxon>Eukaryota</taxon>
        <taxon>Viridiplantae</taxon>
        <taxon>Streptophyta</taxon>
        <taxon>Embryophyta</taxon>
        <taxon>Tracheophyta</taxon>
        <taxon>Spermatophyta</taxon>
        <taxon>Magnoliopsida</taxon>
        <taxon>eudicotyledons</taxon>
        <taxon>Gunneridae</taxon>
        <taxon>Pentapetalae</taxon>
        <taxon>asterids</taxon>
        <taxon>lamiids</taxon>
        <taxon>Lamiales</taxon>
        <taxon>Pedaliaceae</taxon>
        <taxon>Sesamum</taxon>
    </lineage>
</organism>
<dbReference type="Pfam" id="PF17917">
    <property type="entry name" value="RT_RNaseH"/>
    <property type="match status" value="1"/>
</dbReference>
<dbReference type="InterPro" id="IPR041588">
    <property type="entry name" value="Integrase_H2C2"/>
</dbReference>
<dbReference type="InterPro" id="IPR002156">
    <property type="entry name" value="RNaseH_domain"/>
</dbReference>
<dbReference type="InterPro" id="IPR036397">
    <property type="entry name" value="RNaseH_sf"/>
</dbReference>
<reference evidence="8" key="1">
    <citation type="submission" date="2020-06" db="EMBL/GenBank/DDBJ databases">
        <authorList>
            <person name="Li T."/>
            <person name="Hu X."/>
            <person name="Zhang T."/>
            <person name="Song X."/>
            <person name="Zhang H."/>
            <person name="Dai N."/>
            <person name="Sheng W."/>
            <person name="Hou X."/>
            <person name="Wei L."/>
        </authorList>
    </citation>
    <scope>NUCLEOTIDE SEQUENCE</scope>
    <source>
        <strain evidence="8">G02</strain>
        <tissue evidence="8">Leaf</tissue>
    </source>
</reference>
<dbReference type="InterPro" id="IPR043502">
    <property type="entry name" value="DNA/RNA_pol_sf"/>
</dbReference>
<dbReference type="Pfam" id="PF17921">
    <property type="entry name" value="Integrase_H2C2"/>
    <property type="match status" value="1"/>
</dbReference>
<feature type="domain" description="RNase H type-1" evidence="7">
    <location>
        <begin position="182"/>
        <end position="311"/>
    </location>
</feature>
<evidence type="ECO:0000256" key="3">
    <source>
        <dbReference type="ARBA" id="ARBA00022722"/>
    </source>
</evidence>
<dbReference type="PROSITE" id="PS50879">
    <property type="entry name" value="RNASE_H_1"/>
    <property type="match status" value="1"/>
</dbReference>
<accession>A0AAW2P4Q8</accession>
<dbReference type="Pfam" id="PF13456">
    <property type="entry name" value="RVT_3"/>
    <property type="match status" value="1"/>
</dbReference>
<keyword evidence="5" id="KW-0378">Hydrolase</keyword>
<dbReference type="PANTHER" id="PTHR48475:SF1">
    <property type="entry name" value="RNASE H TYPE-1 DOMAIN-CONTAINING PROTEIN"/>
    <property type="match status" value="1"/>
</dbReference>
<proteinExistence type="predicted"/>
<gene>
    <name evidence="8" type="ORF">Sradi_4122800</name>
</gene>
<evidence type="ECO:0000256" key="1">
    <source>
        <dbReference type="ARBA" id="ARBA00022679"/>
    </source>
</evidence>
<dbReference type="EMBL" id="JACGWJ010000018">
    <property type="protein sequence ID" value="KAL0349736.1"/>
    <property type="molecule type" value="Genomic_DNA"/>
</dbReference>
<dbReference type="SUPFAM" id="SSF56672">
    <property type="entry name" value="DNA/RNA polymerases"/>
    <property type="match status" value="1"/>
</dbReference>
<dbReference type="GO" id="GO:0003964">
    <property type="term" value="F:RNA-directed DNA polymerase activity"/>
    <property type="evidence" value="ECO:0007669"/>
    <property type="project" value="UniProtKB-KW"/>
</dbReference>
<dbReference type="GO" id="GO:0003676">
    <property type="term" value="F:nucleic acid binding"/>
    <property type="evidence" value="ECO:0007669"/>
    <property type="project" value="InterPro"/>
</dbReference>
<dbReference type="SUPFAM" id="SSF53098">
    <property type="entry name" value="Ribonuclease H-like"/>
    <property type="match status" value="1"/>
</dbReference>
<name>A0AAW2P4Q8_SESRA</name>
<keyword evidence="1" id="KW-0808">Transferase</keyword>
<protein>
    <recommendedName>
        <fullName evidence="7">RNase H type-1 domain-containing protein</fullName>
    </recommendedName>
</protein>
<dbReference type="CDD" id="cd09274">
    <property type="entry name" value="RNase_HI_RT_Ty3"/>
    <property type="match status" value="1"/>
</dbReference>
<comment type="caution">
    <text evidence="8">The sequence shown here is derived from an EMBL/GenBank/DDBJ whole genome shotgun (WGS) entry which is preliminary data.</text>
</comment>
<dbReference type="InterPro" id="IPR012337">
    <property type="entry name" value="RNaseH-like_sf"/>
</dbReference>
<evidence type="ECO:0000259" key="7">
    <source>
        <dbReference type="PROSITE" id="PS50879"/>
    </source>
</evidence>
<keyword evidence="2" id="KW-0548">Nucleotidyltransferase</keyword>
<dbReference type="AlphaFoldDB" id="A0AAW2P4Q8"/>
<dbReference type="PANTHER" id="PTHR48475">
    <property type="entry name" value="RIBONUCLEASE H"/>
    <property type="match status" value="1"/>
</dbReference>
<dbReference type="InterPro" id="IPR041373">
    <property type="entry name" value="RT_RNaseH"/>
</dbReference>
<evidence type="ECO:0000256" key="2">
    <source>
        <dbReference type="ARBA" id="ARBA00022695"/>
    </source>
</evidence>
<dbReference type="Gene3D" id="1.10.340.70">
    <property type="match status" value="1"/>
</dbReference>
<dbReference type="Gene3D" id="3.30.420.10">
    <property type="entry name" value="Ribonuclease H-like superfamily/Ribonuclease H"/>
    <property type="match status" value="1"/>
</dbReference>
<evidence type="ECO:0000256" key="4">
    <source>
        <dbReference type="ARBA" id="ARBA00022759"/>
    </source>
</evidence>
<dbReference type="GO" id="GO:0004523">
    <property type="term" value="F:RNA-DNA hybrid ribonuclease activity"/>
    <property type="evidence" value="ECO:0007669"/>
    <property type="project" value="InterPro"/>
</dbReference>
<dbReference type="CDD" id="cd09279">
    <property type="entry name" value="RNase_HI_like"/>
    <property type="match status" value="1"/>
</dbReference>
<sequence length="516" mass="59178">MKKDVSFQWDEACDKAFKSIKSYLMKPPVLIALVPGRPLILYVAAQERSVGILLAQKNDEGKENALYYLSRTMTPNELKYSPIEKLCLALIFSIQKLKHYFQSHSIHLVSKANPLKYAMAMLVLSDRLARWYLQLQQFDITYVPQKAVKWQVLADFLADHPMPAKWELSDDLPDEDVLVIEVKPPWKMYFDGASHKEGAGAGVIFVTLEGEVLPYSFTLTQNCSNNVAEYQALILGLEIAVDAKQLPLKVYGDSQLVVNQLLGLYEVKKPELLPYHNYAKRLMGWLGDVELEHLLRKDNKQADASAKLASTLSMTDKEAHIPICKSWVIPPIFSDDEDDMLQEEENHVTKVFEVEEEDWRQPLVDYLKYGKLPNDLRRRTDTHRRATHFIYYKGMLYRRSFDGIFLRCLSDNEKVQAMEEAHSGVCGTHQSGPKLHFRIKRVSYYWPTMVKDCIDYARRCQACQFHANLIHQPPEPLHPTVASWSFDAWGLDVVGPLTKSSGGHLYILAATDYFSK</sequence>
<evidence type="ECO:0000256" key="6">
    <source>
        <dbReference type="ARBA" id="ARBA00022918"/>
    </source>
</evidence>
<reference evidence="8" key="2">
    <citation type="journal article" date="2024" name="Plant">
        <title>Genomic evolution and insights into agronomic trait innovations of Sesamum species.</title>
        <authorList>
            <person name="Miao H."/>
            <person name="Wang L."/>
            <person name="Qu L."/>
            <person name="Liu H."/>
            <person name="Sun Y."/>
            <person name="Le M."/>
            <person name="Wang Q."/>
            <person name="Wei S."/>
            <person name="Zheng Y."/>
            <person name="Lin W."/>
            <person name="Duan Y."/>
            <person name="Cao H."/>
            <person name="Xiong S."/>
            <person name="Wang X."/>
            <person name="Wei L."/>
            <person name="Li C."/>
            <person name="Ma Q."/>
            <person name="Ju M."/>
            <person name="Zhao R."/>
            <person name="Li G."/>
            <person name="Mu C."/>
            <person name="Tian Q."/>
            <person name="Mei H."/>
            <person name="Zhang T."/>
            <person name="Gao T."/>
            <person name="Zhang H."/>
        </authorList>
    </citation>
    <scope>NUCLEOTIDE SEQUENCE</scope>
    <source>
        <strain evidence="8">G02</strain>
    </source>
</reference>
<keyword evidence="4" id="KW-0255">Endonuclease</keyword>
<keyword evidence="6" id="KW-0695">RNA-directed DNA polymerase</keyword>
<evidence type="ECO:0000256" key="5">
    <source>
        <dbReference type="ARBA" id="ARBA00022801"/>
    </source>
</evidence>